<evidence type="ECO:0000259" key="1">
    <source>
        <dbReference type="Pfam" id="PF00326"/>
    </source>
</evidence>
<sequence>AQSLRDDIDTARVTIRGASSGGYTSLVAISFGPEHKFYKVSMSYSGVADLALLAKLTHKFELKYMNKLLGG</sequence>
<name>A0A167X0A6_9AGAM</name>
<proteinExistence type="predicted"/>
<feature type="non-terminal residue" evidence="2">
    <location>
        <position position="71"/>
    </location>
</feature>
<dbReference type="InterPro" id="IPR029058">
    <property type="entry name" value="AB_hydrolase_fold"/>
</dbReference>
<gene>
    <name evidence="2" type="ORF">FIBSPDRAFT_700947</name>
</gene>
<dbReference type="OrthoDB" id="43744at2759"/>
<evidence type="ECO:0000313" key="3">
    <source>
        <dbReference type="Proteomes" id="UP000076532"/>
    </source>
</evidence>
<feature type="domain" description="Peptidase S9 prolyl oligopeptidase catalytic" evidence="1">
    <location>
        <begin position="7"/>
        <end position="66"/>
    </location>
</feature>
<dbReference type="GO" id="GO:0006508">
    <property type="term" value="P:proteolysis"/>
    <property type="evidence" value="ECO:0007669"/>
    <property type="project" value="InterPro"/>
</dbReference>
<dbReference type="GO" id="GO:0008236">
    <property type="term" value="F:serine-type peptidase activity"/>
    <property type="evidence" value="ECO:0007669"/>
    <property type="project" value="InterPro"/>
</dbReference>
<dbReference type="Proteomes" id="UP000076532">
    <property type="component" value="Unassembled WGS sequence"/>
</dbReference>
<accession>A0A167X0A6</accession>
<dbReference type="AlphaFoldDB" id="A0A167X0A6"/>
<feature type="non-terminal residue" evidence="2">
    <location>
        <position position="1"/>
    </location>
</feature>
<dbReference type="Gene3D" id="3.40.50.1820">
    <property type="entry name" value="alpha/beta hydrolase"/>
    <property type="match status" value="1"/>
</dbReference>
<dbReference type="Pfam" id="PF00326">
    <property type="entry name" value="Peptidase_S9"/>
    <property type="match status" value="1"/>
</dbReference>
<evidence type="ECO:0000313" key="2">
    <source>
        <dbReference type="EMBL" id="KZP06684.1"/>
    </source>
</evidence>
<dbReference type="SUPFAM" id="SSF53474">
    <property type="entry name" value="alpha/beta-Hydrolases"/>
    <property type="match status" value="1"/>
</dbReference>
<organism evidence="2 3">
    <name type="scientific">Athelia psychrophila</name>
    <dbReference type="NCBI Taxonomy" id="1759441"/>
    <lineage>
        <taxon>Eukaryota</taxon>
        <taxon>Fungi</taxon>
        <taxon>Dikarya</taxon>
        <taxon>Basidiomycota</taxon>
        <taxon>Agaricomycotina</taxon>
        <taxon>Agaricomycetes</taxon>
        <taxon>Agaricomycetidae</taxon>
        <taxon>Atheliales</taxon>
        <taxon>Atheliaceae</taxon>
        <taxon>Athelia</taxon>
    </lineage>
</organism>
<dbReference type="STRING" id="436010.A0A167X0A6"/>
<dbReference type="EMBL" id="KV417777">
    <property type="protein sequence ID" value="KZP06684.1"/>
    <property type="molecule type" value="Genomic_DNA"/>
</dbReference>
<keyword evidence="3" id="KW-1185">Reference proteome</keyword>
<dbReference type="InterPro" id="IPR001375">
    <property type="entry name" value="Peptidase_S9_cat"/>
</dbReference>
<reference evidence="2 3" key="1">
    <citation type="journal article" date="2016" name="Mol. Biol. Evol.">
        <title>Comparative Genomics of Early-Diverging Mushroom-Forming Fungi Provides Insights into the Origins of Lignocellulose Decay Capabilities.</title>
        <authorList>
            <person name="Nagy L.G."/>
            <person name="Riley R."/>
            <person name="Tritt A."/>
            <person name="Adam C."/>
            <person name="Daum C."/>
            <person name="Floudas D."/>
            <person name="Sun H."/>
            <person name="Yadav J.S."/>
            <person name="Pangilinan J."/>
            <person name="Larsson K.H."/>
            <person name="Matsuura K."/>
            <person name="Barry K."/>
            <person name="Labutti K."/>
            <person name="Kuo R."/>
            <person name="Ohm R.A."/>
            <person name="Bhattacharya S.S."/>
            <person name="Shirouzu T."/>
            <person name="Yoshinaga Y."/>
            <person name="Martin F.M."/>
            <person name="Grigoriev I.V."/>
            <person name="Hibbett D.S."/>
        </authorList>
    </citation>
    <scope>NUCLEOTIDE SEQUENCE [LARGE SCALE GENOMIC DNA]</scope>
    <source>
        <strain evidence="2 3">CBS 109695</strain>
    </source>
</reference>
<protein>
    <recommendedName>
        <fullName evidence="1">Peptidase S9 prolyl oligopeptidase catalytic domain-containing protein</fullName>
    </recommendedName>
</protein>